<evidence type="ECO:0000313" key="2">
    <source>
        <dbReference type="Proteomes" id="UP001597138"/>
    </source>
</evidence>
<organism evidence="1 2">
    <name type="scientific">Flavobacterium artemisiae</name>
    <dbReference type="NCBI Taxonomy" id="2126556"/>
    <lineage>
        <taxon>Bacteria</taxon>
        <taxon>Pseudomonadati</taxon>
        <taxon>Bacteroidota</taxon>
        <taxon>Flavobacteriia</taxon>
        <taxon>Flavobacteriales</taxon>
        <taxon>Flavobacteriaceae</taxon>
        <taxon>Flavobacterium</taxon>
    </lineage>
</organism>
<accession>A0ABW4HB92</accession>
<evidence type="ECO:0000313" key="1">
    <source>
        <dbReference type="EMBL" id="MFD1602666.1"/>
    </source>
</evidence>
<dbReference type="PROSITE" id="PS51257">
    <property type="entry name" value="PROKAR_LIPOPROTEIN"/>
    <property type="match status" value="1"/>
</dbReference>
<evidence type="ECO:0008006" key="3">
    <source>
        <dbReference type="Google" id="ProtNLM"/>
    </source>
</evidence>
<dbReference type="EMBL" id="JBHUDZ010000007">
    <property type="protein sequence ID" value="MFD1602666.1"/>
    <property type="molecule type" value="Genomic_DNA"/>
</dbReference>
<dbReference type="Proteomes" id="UP001597138">
    <property type="component" value="Unassembled WGS sequence"/>
</dbReference>
<proteinExistence type="predicted"/>
<dbReference type="RefSeq" id="WP_379816864.1">
    <property type="nucleotide sequence ID" value="NZ_JBHUDZ010000007.1"/>
</dbReference>
<keyword evidence="2" id="KW-1185">Reference proteome</keyword>
<sequence length="174" mass="19937">MNNLIVRFSKNILFIILFLMISCSENKIVKVSNETNIIVNKIGKNDILMGEAVGIGGTKPEQFTNFEELEKTASKEELILLTNHQNAVVRCYSFWALAQYRNVDLFSIVKEHMNDTTTVATMFGCLLSSERTGDFYMNVVNPKYNFFNVRKLSEEEFNALDSILIRKKTTAFLK</sequence>
<gene>
    <name evidence="1" type="ORF">ACFSC2_07950</name>
</gene>
<protein>
    <recommendedName>
        <fullName evidence="3">DUF4476 domain-containing protein</fullName>
    </recommendedName>
</protein>
<comment type="caution">
    <text evidence="1">The sequence shown here is derived from an EMBL/GenBank/DDBJ whole genome shotgun (WGS) entry which is preliminary data.</text>
</comment>
<name>A0ABW4HB92_9FLAO</name>
<reference evidence="2" key="1">
    <citation type="journal article" date="2019" name="Int. J. Syst. Evol. Microbiol.">
        <title>The Global Catalogue of Microorganisms (GCM) 10K type strain sequencing project: providing services to taxonomists for standard genome sequencing and annotation.</title>
        <authorList>
            <consortium name="The Broad Institute Genomics Platform"/>
            <consortium name="The Broad Institute Genome Sequencing Center for Infectious Disease"/>
            <person name="Wu L."/>
            <person name="Ma J."/>
        </authorList>
    </citation>
    <scope>NUCLEOTIDE SEQUENCE [LARGE SCALE GENOMIC DNA]</scope>
    <source>
        <strain evidence="2">CCUG 70865</strain>
    </source>
</reference>